<comment type="caution">
    <text evidence="6">The sequence shown here is derived from an EMBL/GenBank/DDBJ whole genome shotgun (WGS) entry which is preliminary data.</text>
</comment>
<dbReference type="InterPro" id="IPR041698">
    <property type="entry name" value="Methyltransf_25"/>
</dbReference>
<evidence type="ECO:0000259" key="5">
    <source>
        <dbReference type="Pfam" id="PF13649"/>
    </source>
</evidence>
<sequence>MQTHSLRADETPSALSREGYNMSAQRYLEWTLSLPSPRLAWLEKLFQYLGQHTLPTSHVLELGCGAGVPCTIKLAQTVDKVVARDISSTQLDLARKHFREAGVPVDNDNGNVELREADMLTLAFPGASFNAICAFYSIVQLSQEGQRLVLERSFGWLKPGGYMLFNATKDASEGVVMEDWLGMKAFCAGFGTEGTLRVVEDIGFEIIECETIETEGDAPFTWIIARKPGNAVP</sequence>
<evidence type="ECO:0000313" key="7">
    <source>
        <dbReference type="Proteomes" id="UP001316803"/>
    </source>
</evidence>
<dbReference type="CDD" id="cd02440">
    <property type="entry name" value="AdoMet_MTases"/>
    <property type="match status" value="1"/>
</dbReference>
<dbReference type="InterPro" id="IPR029063">
    <property type="entry name" value="SAM-dependent_MTases_sf"/>
</dbReference>
<evidence type="ECO:0000256" key="3">
    <source>
        <dbReference type="ARBA" id="ARBA00022691"/>
    </source>
</evidence>
<evidence type="ECO:0000256" key="2">
    <source>
        <dbReference type="ARBA" id="ARBA00022679"/>
    </source>
</evidence>
<feature type="domain" description="Methyltransferase" evidence="5">
    <location>
        <begin position="59"/>
        <end position="161"/>
    </location>
</feature>
<dbReference type="InterPro" id="IPR050723">
    <property type="entry name" value="CFA/CMAS"/>
</dbReference>
<gene>
    <name evidence="6" type="ORF">OHC33_005367</name>
</gene>
<evidence type="ECO:0000313" key="6">
    <source>
        <dbReference type="EMBL" id="KAK5953423.1"/>
    </source>
</evidence>
<evidence type="ECO:0000256" key="1">
    <source>
        <dbReference type="ARBA" id="ARBA00022603"/>
    </source>
</evidence>
<dbReference type="GO" id="GO:0006629">
    <property type="term" value="P:lipid metabolic process"/>
    <property type="evidence" value="ECO:0007669"/>
    <property type="project" value="UniProtKB-KW"/>
</dbReference>
<accession>A0AAN8EKD0</accession>
<protein>
    <recommendedName>
        <fullName evidence="5">Methyltransferase domain-containing protein</fullName>
    </recommendedName>
</protein>
<dbReference type="PANTHER" id="PTHR43667:SF1">
    <property type="entry name" value="CYCLOPROPANE-FATTY-ACYL-PHOSPHOLIPID SYNTHASE"/>
    <property type="match status" value="1"/>
</dbReference>
<name>A0AAN8EKD0_9EURO</name>
<proteinExistence type="predicted"/>
<dbReference type="Gene3D" id="3.40.50.150">
    <property type="entry name" value="Vaccinia Virus protein VP39"/>
    <property type="match status" value="1"/>
</dbReference>
<dbReference type="GO" id="GO:0032259">
    <property type="term" value="P:methylation"/>
    <property type="evidence" value="ECO:0007669"/>
    <property type="project" value="UniProtKB-KW"/>
</dbReference>
<organism evidence="6 7">
    <name type="scientific">Knufia fluminis</name>
    <dbReference type="NCBI Taxonomy" id="191047"/>
    <lineage>
        <taxon>Eukaryota</taxon>
        <taxon>Fungi</taxon>
        <taxon>Dikarya</taxon>
        <taxon>Ascomycota</taxon>
        <taxon>Pezizomycotina</taxon>
        <taxon>Eurotiomycetes</taxon>
        <taxon>Chaetothyriomycetidae</taxon>
        <taxon>Chaetothyriales</taxon>
        <taxon>Trichomeriaceae</taxon>
        <taxon>Knufia</taxon>
    </lineage>
</organism>
<keyword evidence="7" id="KW-1185">Reference proteome</keyword>
<keyword evidence="2" id="KW-0808">Transferase</keyword>
<dbReference type="PANTHER" id="PTHR43667">
    <property type="entry name" value="CYCLOPROPANE-FATTY-ACYL-PHOSPHOLIPID SYNTHASE"/>
    <property type="match status" value="1"/>
</dbReference>
<dbReference type="GO" id="GO:0008168">
    <property type="term" value="F:methyltransferase activity"/>
    <property type="evidence" value="ECO:0007669"/>
    <property type="project" value="UniProtKB-KW"/>
</dbReference>
<reference evidence="6 7" key="1">
    <citation type="submission" date="2022-12" db="EMBL/GenBank/DDBJ databases">
        <title>Genomic features and morphological characterization of a novel Knufia sp. strain isolated from spacecraft assembly facility.</title>
        <authorList>
            <person name="Teixeira M."/>
            <person name="Chander A.M."/>
            <person name="Stajich J.E."/>
            <person name="Venkateswaran K."/>
        </authorList>
    </citation>
    <scope>NUCLEOTIDE SEQUENCE [LARGE SCALE GENOMIC DNA]</scope>
    <source>
        <strain evidence="6 7">FJI-L2-BK-P2</strain>
    </source>
</reference>
<keyword evidence="1" id="KW-0489">Methyltransferase</keyword>
<dbReference type="Proteomes" id="UP001316803">
    <property type="component" value="Unassembled WGS sequence"/>
</dbReference>
<dbReference type="SUPFAM" id="SSF53335">
    <property type="entry name" value="S-adenosyl-L-methionine-dependent methyltransferases"/>
    <property type="match status" value="1"/>
</dbReference>
<keyword evidence="3" id="KW-0949">S-adenosyl-L-methionine</keyword>
<evidence type="ECO:0000256" key="4">
    <source>
        <dbReference type="ARBA" id="ARBA00023098"/>
    </source>
</evidence>
<dbReference type="Pfam" id="PF13649">
    <property type="entry name" value="Methyltransf_25"/>
    <property type="match status" value="1"/>
</dbReference>
<dbReference type="EMBL" id="JAKLMC020000011">
    <property type="protein sequence ID" value="KAK5953423.1"/>
    <property type="molecule type" value="Genomic_DNA"/>
</dbReference>
<dbReference type="AlphaFoldDB" id="A0AAN8EKD0"/>
<keyword evidence="4" id="KW-0443">Lipid metabolism</keyword>